<proteinExistence type="predicted"/>
<name>A0A2P2NVT3_RHIMU</name>
<reference evidence="1" key="1">
    <citation type="submission" date="2018-02" db="EMBL/GenBank/DDBJ databases">
        <title>Rhizophora mucronata_Transcriptome.</title>
        <authorList>
            <person name="Meera S.P."/>
            <person name="Sreeshan A."/>
            <person name="Augustine A."/>
        </authorList>
    </citation>
    <scope>NUCLEOTIDE SEQUENCE</scope>
    <source>
        <tissue evidence="1">Leaf</tissue>
    </source>
</reference>
<organism evidence="1">
    <name type="scientific">Rhizophora mucronata</name>
    <name type="common">Asiatic mangrove</name>
    <dbReference type="NCBI Taxonomy" id="61149"/>
    <lineage>
        <taxon>Eukaryota</taxon>
        <taxon>Viridiplantae</taxon>
        <taxon>Streptophyta</taxon>
        <taxon>Embryophyta</taxon>
        <taxon>Tracheophyta</taxon>
        <taxon>Spermatophyta</taxon>
        <taxon>Magnoliopsida</taxon>
        <taxon>eudicotyledons</taxon>
        <taxon>Gunneridae</taxon>
        <taxon>Pentapetalae</taxon>
        <taxon>rosids</taxon>
        <taxon>fabids</taxon>
        <taxon>Malpighiales</taxon>
        <taxon>Rhizophoraceae</taxon>
        <taxon>Rhizophora</taxon>
    </lineage>
</organism>
<protein>
    <submittedName>
        <fullName evidence="1">Uncharacterized protein</fullName>
    </submittedName>
</protein>
<dbReference type="AlphaFoldDB" id="A0A2P2NVT3"/>
<sequence length="43" mass="5226">MCIYSCLQIKASVRHSNLKELDPIYGWHIAFQYNRNKTNRKVW</sequence>
<dbReference type="EMBL" id="GGEC01066134">
    <property type="protein sequence ID" value="MBX46618.1"/>
    <property type="molecule type" value="Transcribed_RNA"/>
</dbReference>
<evidence type="ECO:0000313" key="1">
    <source>
        <dbReference type="EMBL" id="MBX46618.1"/>
    </source>
</evidence>
<accession>A0A2P2NVT3</accession>